<dbReference type="PANTHER" id="PTHR46599">
    <property type="entry name" value="PIGGYBAC TRANSPOSABLE ELEMENT-DERIVED PROTEIN 4"/>
    <property type="match status" value="1"/>
</dbReference>
<feature type="domain" description="PiggyBac transposable element-derived protein" evidence="1">
    <location>
        <begin position="1"/>
        <end position="89"/>
    </location>
</feature>
<organism evidence="2 3">
    <name type="scientific">Rhamnusium bicolor</name>
    <dbReference type="NCBI Taxonomy" id="1586634"/>
    <lineage>
        <taxon>Eukaryota</taxon>
        <taxon>Metazoa</taxon>
        <taxon>Ecdysozoa</taxon>
        <taxon>Arthropoda</taxon>
        <taxon>Hexapoda</taxon>
        <taxon>Insecta</taxon>
        <taxon>Pterygota</taxon>
        <taxon>Neoptera</taxon>
        <taxon>Endopterygota</taxon>
        <taxon>Coleoptera</taxon>
        <taxon>Polyphaga</taxon>
        <taxon>Cucujiformia</taxon>
        <taxon>Chrysomeloidea</taxon>
        <taxon>Cerambycidae</taxon>
        <taxon>Lepturinae</taxon>
        <taxon>Rhagiini</taxon>
        <taxon>Rhamnusium</taxon>
    </lineage>
</organism>
<name>A0AAV8WYM8_9CUCU</name>
<accession>A0AAV8WYM8</accession>
<evidence type="ECO:0000313" key="2">
    <source>
        <dbReference type="EMBL" id="KAJ8930731.1"/>
    </source>
</evidence>
<dbReference type="EMBL" id="JANEYF010004572">
    <property type="protein sequence ID" value="KAJ8930731.1"/>
    <property type="molecule type" value="Genomic_DNA"/>
</dbReference>
<dbReference type="Pfam" id="PF13843">
    <property type="entry name" value="DDE_Tnp_1_7"/>
    <property type="match status" value="1"/>
</dbReference>
<dbReference type="PANTHER" id="PTHR46599:SF6">
    <property type="entry name" value="DUAL SPECIFICITY PHOSPHATASE 26"/>
    <property type="match status" value="1"/>
</dbReference>
<gene>
    <name evidence="2" type="ORF">NQ314_016437</name>
</gene>
<comment type="caution">
    <text evidence="2">The sequence shown here is derived from an EMBL/GenBank/DDBJ whole genome shotgun (WGS) entry which is preliminary data.</text>
</comment>
<proteinExistence type="predicted"/>
<evidence type="ECO:0000259" key="1">
    <source>
        <dbReference type="Pfam" id="PF13843"/>
    </source>
</evidence>
<reference evidence="2" key="1">
    <citation type="journal article" date="2023" name="Insect Mol. Biol.">
        <title>Genome sequencing provides insights into the evolution of gene families encoding plant cell wall-degrading enzymes in longhorned beetles.</title>
        <authorList>
            <person name="Shin N.R."/>
            <person name="Okamura Y."/>
            <person name="Kirsch R."/>
            <person name="Pauchet Y."/>
        </authorList>
    </citation>
    <scope>NUCLEOTIDE SEQUENCE</scope>
    <source>
        <strain evidence="2">RBIC_L_NR</strain>
    </source>
</reference>
<keyword evidence="3" id="KW-1185">Reference proteome</keyword>
<evidence type="ECO:0000313" key="3">
    <source>
        <dbReference type="Proteomes" id="UP001162156"/>
    </source>
</evidence>
<dbReference type="InterPro" id="IPR029526">
    <property type="entry name" value="PGBD"/>
</dbReference>
<dbReference type="AlphaFoldDB" id="A0AAV8WYM8"/>
<sequence length="92" mass="10437">MEVYVGKQPDGPYVVDNSALSVVKRLITPIALSGRNVTIDNWFSSIPLASYLLEQKLTMVGTIRKNKKELPEKFVVSKDREQYSSLFGFQKK</sequence>
<protein>
    <recommendedName>
        <fullName evidence="1">PiggyBac transposable element-derived protein domain-containing protein</fullName>
    </recommendedName>
</protein>
<dbReference type="Proteomes" id="UP001162156">
    <property type="component" value="Unassembled WGS sequence"/>
</dbReference>